<dbReference type="STRING" id="197479.BFW38_11220"/>
<proteinExistence type="predicted"/>
<gene>
    <name evidence="1" type="ORF">BFW38_11220</name>
</gene>
<evidence type="ECO:0000313" key="2">
    <source>
        <dbReference type="Proteomes" id="UP000094291"/>
    </source>
</evidence>
<dbReference type="EMBL" id="MDTQ01000001">
    <property type="protein sequence ID" value="ODC04022.1"/>
    <property type="molecule type" value="Genomic_DNA"/>
</dbReference>
<evidence type="ECO:0000313" key="1">
    <source>
        <dbReference type="EMBL" id="ODC04022.1"/>
    </source>
</evidence>
<keyword evidence="2" id="KW-1185">Reference proteome</keyword>
<reference evidence="1 2" key="1">
    <citation type="submission" date="2016-08" db="EMBL/GenBank/DDBJ databases">
        <authorList>
            <person name="Seilhamer J.J."/>
        </authorList>
    </citation>
    <scope>NUCLEOTIDE SEQUENCE [LARGE SCALE GENOMIC DNA]</scope>
    <source>
        <strain evidence="1 2">PH27A</strain>
    </source>
</reference>
<sequence>MRDINNVKGTRRLSLYSNIFDHPDMKDAHIFELSNSPYKAQFYDGSFHFESNTKKIGIVDQFQGKRPAVLNREFVVERKELQFYIVHTLILDSHIVDGLHRFISGKGKLDIDTRVVTIDFLKHVSQLNCDYSPMFYLAENMAKSSKEQFLKTSSEKLASVLRLHCMEESSFVENEEIKYKKEALDHYYDLYGASNLDDCGANWAKSLVDAQELKYYIDLTRVSYACLLKMVLIHFMNPAINEKNILAKNKEFETFLTSELNILMAREVNLALYYFSNFAGKFVNVQPNMSFAKAVKNLKATAWDLLLLRLPEFLLTPSNLPEINTAYIVSSEEKLLSVGDMFNLESIFYSDLKSNASPKLSFNAEIFEPVISKGKLDAVFRDREHLSIRRLQENLAAPISDSKLNWLIEDLENQLKYLCA</sequence>
<name>A0A1E2VAZ0_9GAMM</name>
<dbReference type="Proteomes" id="UP000094291">
    <property type="component" value="Unassembled WGS sequence"/>
</dbReference>
<dbReference type="AlphaFoldDB" id="A0A1E2VAZ0"/>
<accession>A0A1E2VAZ0</accession>
<comment type="caution">
    <text evidence="1">The sequence shown here is derived from an EMBL/GenBank/DDBJ whole genome shotgun (WGS) entry which is preliminary data.</text>
</comment>
<organism evidence="1 2">
    <name type="scientific">Terasakiispira papahanaumokuakeensis</name>
    <dbReference type="NCBI Taxonomy" id="197479"/>
    <lineage>
        <taxon>Bacteria</taxon>
        <taxon>Pseudomonadati</taxon>
        <taxon>Pseudomonadota</taxon>
        <taxon>Gammaproteobacteria</taxon>
        <taxon>Oceanospirillales</taxon>
        <taxon>Terasakiispira</taxon>
    </lineage>
</organism>
<protein>
    <submittedName>
        <fullName evidence="1">Uncharacterized protein</fullName>
    </submittedName>
</protein>